<dbReference type="AlphaFoldDB" id="A0A5C3LLB9"/>
<sequence length="98" mass="10196">MANAKLFKIDQADLMTGAPVTASLSTNLASGNYVLQPEIIALRLATSFRPAAPAQGRWDAGSLILILRRMHNIPSPSPQIASLISDSPSSGPALAPSS</sequence>
<evidence type="ECO:0000313" key="3">
    <source>
        <dbReference type="Proteomes" id="UP000308652"/>
    </source>
</evidence>
<name>A0A5C3LLB9_9AGAR</name>
<gene>
    <name evidence="2" type="ORF">BDQ12DRAFT_727420</name>
</gene>
<evidence type="ECO:0000256" key="1">
    <source>
        <dbReference type="SAM" id="MobiDB-lite"/>
    </source>
</evidence>
<proteinExistence type="predicted"/>
<keyword evidence="3" id="KW-1185">Reference proteome</keyword>
<feature type="compositionally biased region" description="Low complexity" evidence="1">
    <location>
        <begin position="85"/>
        <end position="98"/>
    </location>
</feature>
<dbReference type="Proteomes" id="UP000308652">
    <property type="component" value="Unassembled WGS sequence"/>
</dbReference>
<organism evidence="2 3">
    <name type="scientific">Crucibulum laeve</name>
    <dbReference type="NCBI Taxonomy" id="68775"/>
    <lineage>
        <taxon>Eukaryota</taxon>
        <taxon>Fungi</taxon>
        <taxon>Dikarya</taxon>
        <taxon>Basidiomycota</taxon>
        <taxon>Agaricomycotina</taxon>
        <taxon>Agaricomycetes</taxon>
        <taxon>Agaricomycetidae</taxon>
        <taxon>Agaricales</taxon>
        <taxon>Agaricineae</taxon>
        <taxon>Nidulariaceae</taxon>
        <taxon>Crucibulum</taxon>
    </lineage>
</organism>
<protein>
    <submittedName>
        <fullName evidence="2">Uncharacterized protein</fullName>
    </submittedName>
</protein>
<accession>A0A5C3LLB9</accession>
<evidence type="ECO:0000313" key="2">
    <source>
        <dbReference type="EMBL" id="TFK33894.1"/>
    </source>
</evidence>
<feature type="region of interest" description="Disordered" evidence="1">
    <location>
        <begin position="78"/>
        <end position="98"/>
    </location>
</feature>
<reference evidence="2 3" key="1">
    <citation type="journal article" date="2019" name="Nat. Ecol. Evol.">
        <title>Megaphylogeny resolves global patterns of mushroom evolution.</title>
        <authorList>
            <person name="Varga T."/>
            <person name="Krizsan K."/>
            <person name="Foldi C."/>
            <person name="Dima B."/>
            <person name="Sanchez-Garcia M."/>
            <person name="Sanchez-Ramirez S."/>
            <person name="Szollosi G.J."/>
            <person name="Szarkandi J.G."/>
            <person name="Papp V."/>
            <person name="Albert L."/>
            <person name="Andreopoulos W."/>
            <person name="Angelini C."/>
            <person name="Antonin V."/>
            <person name="Barry K.W."/>
            <person name="Bougher N.L."/>
            <person name="Buchanan P."/>
            <person name="Buyck B."/>
            <person name="Bense V."/>
            <person name="Catcheside P."/>
            <person name="Chovatia M."/>
            <person name="Cooper J."/>
            <person name="Damon W."/>
            <person name="Desjardin D."/>
            <person name="Finy P."/>
            <person name="Geml J."/>
            <person name="Haridas S."/>
            <person name="Hughes K."/>
            <person name="Justo A."/>
            <person name="Karasinski D."/>
            <person name="Kautmanova I."/>
            <person name="Kiss B."/>
            <person name="Kocsube S."/>
            <person name="Kotiranta H."/>
            <person name="LaButti K.M."/>
            <person name="Lechner B.E."/>
            <person name="Liimatainen K."/>
            <person name="Lipzen A."/>
            <person name="Lukacs Z."/>
            <person name="Mihaltcheva S."/>
            <person name="Morgado L.N."/>
            <person name="Niskanen T."/>
            <person name="Noordeloos M.E."/>
            <person name="Ohm R.A."/>
            <person name="Ortiz-Santana B."/>
            <person name="Ovrebo C."/>
            <person name="Racz N."/>
            <person name="Riley R."/>
            <person name="Savchenko A."/>
            <person name="Shiryaev A."/>
            <person name="Soop K."/>
            <person name="Spirin V."/>
            <person name="Szebenyi C."/>
            <person name="Tomsovsky M."/>
            <person name="Tulloss R.E."/>
            <person name="Uehling J."/>
            <person name="Grigoriev I.V."/>
            <person name="Vagvolgyi C."/>
            <person name="Papp T."/>
            <person name="Martin F.M."/>
            <person name="Miettinen O."/>
            <person name="Hibbett D.S."/>
            <person name="Nagy L.G."/>
        </authorList>
    </citation>
    <scope>NUCLEOTIDE SEQUENCE [LARGE SCALE GENOMIC DNA]</scope>
    <source>
        <strain evidence="2 3">CBS 166.37</strain>
    </source>
</reference>
<dbReference type="EMBL" id="ML213640">
    <property type="protein sequence ID" value="TFK33894.1"/>
    <property type="molecule type" value="Genomic_DNA"/>
</dbReference>